<evidence type="ECO:0000313" key="1">
    <source>
        <dbReference type="EMBL" id="WAR05167.1"/>
    </source>
</evidence>
<reference evidence="1" key="1">
    <citation type="submission" date="2022-11" db="EMBL/GenBank/DDBJ databases">
        <title>Centuries of genome instability and evolution in soft-shell clam transmissible cancer (bioRxiv).</title>
        <authorList>
            <person name="Hart S.F.M."/>
            <person name="Yonemitsu M.A."/>
            <person name="Giersch R.M."/>
            <person name="Beal B.F."/>
            <person name="Arriagada G."/>
            <person name="Davis B.W."/>
            <person name="Ostrander E.A."/>
            <person name="Goff S.P."/>
            <person name="Metzger M.J."/>
        </authorList>
    </citation>
    <scope>NUCLEOTIDE SEQUENCE</scope>
    <source>
        <strain evidence="1">MELC-2E11</strain>
        <tissue evidence="1">Siphon/mantle</tissue>
    </source>
</reference>
<organism evidence="1 2">
    <name type="scientific">Mya arenaria</name>
    <name type="common">Soft-shell clam</name>
    <dbReference type="NCBI Taxonomy" id="6604"/>
    <lineage>
        <taxon>Eukaryota</taxon>
        <taxon>Metazoa</taxon>
        <taxon>Spiralia</taxon>
        <taxon>Lophotrochozoa</taxon>
        <taxon>Mollusca</taxon>
        <taxon>Bivalvia</taxon>
        <taxon>Autobranchia</taxon>
        <taxon>Heteroconchia</taxon>
        <taxon>Euheterodonta</taxon>
        <taxon>Imparidentia</taxon>
        <taxon>Neoheterodontei</taxon>
        <taxon>Myida</taxon>
        <taxon>Myoidea</taxon>
        <taxon>Myidae</taxon>
        <taxon>Mya</taxon>
    </lineage>
</organism>
<accession>A0ABY7E575</accession>
<sequence length="188" mass="20596">MPHMPGSSHQLYPSSQWATENKLEFSDRRTEVPSSSRPDFVITSLDTRKHNPQSKQIFHIKRINKKPVCSVQWLGAGKEAGSQAPGEATRSEYRTSFQQPCGIVYPNLSRPPAPPTKSTPASGASTPLLCGTDRISVSSLSGYAFSRRKFIQPPSNNIQPGFDGGVPMCESTKFGDTLLPFMKAKSII</sequence>
<dbReference type="EMBL" id="CP111016">
    <property type="protein sequence ID" value="WAR05167.1"/>
    <property type="molecule type" value="Genomic_DNA"/>
</dbReference>
<name>A0ABY7E575_MYAAR</name>
<protein>
    <submittedName>
        <fullName evidence="1">Uncharacterized protein</fullName>
    </submittedName>
</protein>
<keyword evidence="2" id="KW-1185">Reference proteome</keyword>
<gene>
    <name evidence="1" type="ORF">MAR_020536</name>
</gene>
<evidence type="ECO:0000313" key="2">
    <source>
        <dbReference type="Proteomes" id="UP001164746"/>
    </source>
</evidence>
<proteinExistence type="predicted"/>
<dbReference type="Proteomes" id="UP001164746">
    <property type="component" value="Chromosome 5"/>
</dbReference>